<keyword evidence="2 4" id="KW-0238">DNA-binding</keyword>
<dbReference type="Proteomes" id="UP000072189">
    <property type="component" value="Unassembled WGS sequence"/>
</dbReference>
<evidence type="ECO:0000259" key="5">
    <source>
        <dbReference type="PROSITE" id="PS50977"/>
    </source>
</evidence>
<keyword evidence="1" id="KW-0805">Transcription regulation</keyword>
<evidence type="ECO:0000256" key="4">
    <source>
        <dbReference type="PROSITE-ProRule" id="PRU00335"/>
    </source>
</evidence>
<keyword evidence="3" id="KW-0804">Transcription</keyword>
<protein>
    <submittedName>
        <fullName evidence="6">TetR family transcriptional regulator</fullName>
    </submittedName>
</protein>
<evidence type="ECO:0000256" key="1">
    <source>
        <dbReference type="ARBA" id="ARBA00023015"/>
    </source>
</evidence>
<dbReference type="GO" id="GO:0003700">
    <property type="term" value="F:DNA-binding transcription factor activity"/>
    <property type="evidence" value="ECO:0007669"/>
    <property type="project" value="TreeGrafter"/>
</dbReference>
<dbReference type="InterPro" id="IPR050109">
    <property type="entry name" value="HTH-type_TetR-like_transc_reg"/>
</dbReference>
<evidence type="ECO:0000313" key="7">
    <source>
        <dbReference type="Proteomes" id="UP000072189"/>
    </source>
</evidence>
<dbReference type="InterPro" id="IPR004111">
    <property type="entry name" value="Repressor_TetR_C"/>
</dbReference>
<organism evidence="6 7">
    <name type="scientific">Microbacterium testaceum</name>
    <name type="common">Aureobacterium testaceum</name>
    <name type="synonym">Brevibacterium testaceum</name>
    <dbReference type="NCBI Taxonomy" id="2033"/>
    <lineage>
        <taxon>Bacteria</taxon>
        <taxon>Bacillati</taxon>
        <taxon>Actinomycetota</taxon>
        <taxon>Actinomycetes</taxon>
        <taxon>Micrococcales</taxon>
        <taxon>Microbacteriaceae</taxon>
        <taxon>Microbacterium</taxon>
    </lineage>
</organism>
<feature type="domain" description="HTH tetR-type" evidence="5">
    <location>
        <begin position="6"/>
        <end position="66"/>
    </location>
</feature>
<evidence type="ECO:0000256" key="3">
    <source>
        <dbReference type="ARBA" id="ARBA00023163"/>
    </source>
</evidence>
<dbReference type="Pfam" id="PF00440">
    <property type="entry name" value="TetR_N"/>
    <property type="match status" value="1"/>
</dbReference>
<proteinExistence type="predicted"/>
<dbReference type="InterPro" id="IPR001647">
    <property type="entry name" value="HTH_TetR"/>
</dbReference>
<dbReference type="EMBL" id="LDRV01000002">
    <property type="protein sequence ID" value="KTS14298.1"/>
    <property type="molecule type" value="Genomic_DNA"/>
</dbReference>
<comment type="caution">
    <text evidence="6">The sequence shown here is derived from an EMBL/GenBank/DDBJ whole genome shotgun (WGS) entry which is preliminary data.</text>
</comment>
<sequence>MSTPPRLDRERVVEAAVAMADEQGLERTSMRALADHLKVTPMALYNHVANRSELIGNMLDHVIAGIPDVDAEGDWMHATRARIFAARAAFAAHPWAREAIETRPLATPLTLRHMDALMAGMFAGGLSADLVHHTMHALSTRMWGFTRDVLPTPQPPSDPDERARAMAAFATSYPAIVRMATTSPHAGEACDDDAEFGFALDLILAGTQRLHEQGWTRSMPVDDALRG</sequence>
<dbReference type="Pfam" id="PF02909">
    <property type="entry name" value="TetR_C_1"/>
    <property type="match status" value="1"/>
</dbReference>
<dbReference type="SUPFAM" id="SSF46689">
    <property type="entry name" value="Homeodomain-like"/>
    <property type="match status" value="1"/>
</dbReference>
<dbReference type="GO" id="GO:0045892">
    <property type="term" value="P:negative regulation of DNA-templated transcription"/>
    <property type="evidence" value="ECO:0007669"/>
    <property type="project" value="InterPro"/>
</dbReference>
<dbReference type="AlphaFoldDB" id="A0A147FCL1"/>
<accession>A0A147FCL1</accession>
<dbReference type="GO" id="GO:0000976">
    <property type="term" value="F:transcription cis-regulatory region binding"/>
    <property type="evidence" value="ECO:0007669"/>
    <property type="project" value="TreeGrafter"/>
</dbReference>
<evidence type="ECO:0000256" key="2">
    <source>
        <dbReference type="ARBA" id="ARBA00023125"/>
    </source>
</evidence>
<dbReference type="RefSeq" id="WP_058612905.1">
    <property type="nucleotide sequence ID" value="NZ_LDRV01000002.1"/>
</dbReference>
<dbReference type="PANTHER" id="PTHR30055:SF151">
    <property type="entry name" value="TRANSCRIPTIONAL REGULATORY PROTEIN"/>
    <property type="match status" value="1"/>
</dbReference>
<dbReference type="PROSITE" id="PS50977">
    <property type="entry name" value="HTH_TETR_2"/>
    <property type="match status" value="1"/>
</dbReference>
<reference evidence="6 7" key="1">
    <citation type="journal article" date="2016" name="Front. Microbiol.">
        <title>Genomic Resource of Rice Seed Associated Bacteria.</title>
        <authorList>
            <person name="Midha S."/>
            <person name="Bansal K."/>
            <person name="Sharma S."/>
            <person name="Kumar N."/>
            <person name="Patil P.P."/>
            <person name="Chaudhry V."/>
            <person name="Patil P.B."/>
        </authorList>
    </citation>
    <scope>NUCLEOTIDE SEQUENCE [LARGE SCALE GENOMIC DNA]</scope>
    <source>
        <strain evidence="6 7">RSA3</strain>
    </source>
</reference>
<dbReference type="InterPro" id="IPR009057">
    <property type="entry name" value="Homeodomain-like_sf"/>
</dbReference>
<feature type="DNA-binding region" description="H-T-H motif" evidence="4">
    <location>
        <begin position="29"/>
        <end position="48"/>
    </location>
</feature>
<dbReference type="SUPFAM" id="SSF48498">
    <property type="entry name" value="Tetracyclin repressor-like, C-terminal domain"/>
    <property type="match status" value="1"/>
</dbReference>
<dbReference type="InterPro" id="IPR036271">
    <property type="entry name" value="Tet_transcr_reg_TetR-rel_C_sf"/>
</dbReference>
<dbReference type="Gene3D" id="1.10.357.10">
    <property type="entry name" value="Tetracycline Repressor, domain 2"/>
    <property type="match status" value="1"/>
</dbReference>
<name>A0A147FCL1_MICTE</name>
<dbReference type="PATRIC" id="fig|2033.7.peg.1202"/>
<dbReference type="PANTHER" id="PTHR30055">
    <property type="entry name" value="HTH-TYPE TRANSCRIPTIONAL REGULATOR RUTR"/>
    <property type="match status" value="1"/>
</dbReference>
<gene>
    <name evidence="6" type="ORF">RSA3_00575</name>
</gene>
<evidence type="ECO:0000313" key="6">
    <source>
        <dbReference type="EMBL" id="KTS14298.1"/>
    </source>
</evidence>
<dbReference type="Gene3D" id="1.10.10.60">
    <property type="entry name" value="Homeodomain-like"/>
    <property type="match status" value="1"/>
</dbReference>